<organism evidence="7 8">
    <name type="scientific">Xenopus laevis</name>
    <name type="common">African clawed frog</name>
    <dbReference type="NCBI Taxonomy" id="8355"/>
    <lineage>
        <taxon>Eukaryota</taxon>
        <taxon>Metazoa</taxon>
        <taxon>Chordata</taxon>
        <taxon>Craniata</taxon>
        <taxon>Vertebrata</taxon>
        <taxon>Euteleostomi</taxon>
        <taxon>Amphibia</taxon>
        <taxon>Batrachia</taxon>
        <taxon>Anura</taxon>
        <taxon>Pipoidea</taxon>
        <taxon>Pipidae</taxon>
        <taxon>Xenopodinae</taxon>
        <taxon>Xenopus</taxon>
        <taxon>Xenopus</taxon>
    </lineage>
</organism>
<evidence type="ECO:0000256" key="4">
    <source>
        <dbReference type="ARBA" id="ARBA00023157"/>
    </source>
</evidence>
<dbReference type="PANTHER" id="PTHR24252:SF8">
    <property type="entry name" value="ACROSIN"/>
    <property type="match status" value="1"/>
</dbReference>
<accession>A0A974D1M5</accession>
<dbReference type="EMBL" id="CM004472">
    <property type="protein sequence ID" value="OCT83919.1"/>
    <property type="molecule type" value="Genomic_DNA"/>
</dbReference>
<dbReference type="FunFam" id="2.40.10.10:FF:000060">
    <property type="entry name" value="Acrosin"/>
    <property type="match status" value="1"/>
</dbReference>
<dbReference type="SUPFAM" id="SSF50494">
    <property type="entry name" value="Trypsin-like serine proteases"/>
    <property type="match status" value="1"/>
</dbReference>
<evidence type="ECO:0000256" key="2">
    <source>
        <dbReference type="ARBA" id="ARBA00022801"/>
    </source>
</evidence>
<dbReference type="GO" id="GO:0006508">
    <property type="term" value="P:proteolysis"/>
    <property type="evidence" value="ECO:0007669"/>
    <property type="project" value="UniProtKB-KW"/>
</dbReference>
<dbReference type="OMA" id="HRGINEY"/>
<dbReference type="SMART" id="SM00020">
    <property type="entry name" value="Tryp_SPc"/>
    <property type="match status" value="1"/>
</dbReference>
<keyword evidence="4" id="KW-1015">Disulfide bond</keyword>
<evidence type="ECO:0000313" key="7">
    <source>
        <dbReference type="EMBL" id="OCT83919.1"/>
    </source>
</evidence>
<sequence>MQLFCATVYTSVRTELQHSNERMLGVAVEEQQVKKHRAEREVDWTVIIIQRRVKDDCGTRPLVKLYLRGTRTLGGINTVPGAWPWTVSIQYKKGSEYVHFCGGSILNEKWILTAASCFVNLTTDFKTLKVFIGVHQLTRFGAHVQNGTVEEVIVHEKFSSVKSQSYDIALIKLKESFHFNDYAQPACLPAQSVKVEDMMFCNVAGWKALDGSESATIQLQSDTDFVPTDVCNGKLHYKGKLPKNTLCARDISVDTCIGDLGGPLICQRKLSYSYIVVGVKSWTNGCPTRAHPRVFTATQAFTEWIDRKIYGSKSKYAIADALGKKNRTKRSLLARILLSELPTAPGRVTPCPSEATPFRQTKSLKLYLANLRKPKAATQVLSSTSTGTPLNEQLPLDTNPAQDAQVTPEPKRVDLLQSIGTSLMKIHRGINEYIRGFSNGHEADFS</sequence>
<dbReference type="GO" id="GO:0004252">
    <property type="term" value="F:serine-type endopeptidase activity"/>
    <property type="evidence" value="ECO:0007669"/>
    <property type="project" value="InterPro"/>
</dbReference>
<dbReference type="Gene3D" id="2.40.10.10">
    <property type="entry name" value="Trypsin-like serine proteases"/>
    <property type="match status" value="1"/>
</dbReference>
<dbReference type="InterPro" id="IPR043504">
    <property type="entry name" value="Peptidase_S1_PA_chymotrypsin"/>
</dbReference>
<dbReference type="PANTHER" id="PTHR24252">
    <property type="entry name" value="ACROSIN-RELATED"/>
    <property type="match status" value="1"/>
</dbReference>
<dbReference type="InterPro" id="IPR001254">
    <property type="entry name" value="Trypsin_dom"/>
</dbReference>
<name>A0A974D1M5_XENLA</name>
<dbReference type="PROSITE" id="PS50240">
    <property type="entry name" value="TRYPSIN_DOM"/>
    <property type="match status" value="1"/>
</dbReference>
<evidence type="ECO:0000256" key="5">
    <source>
        <dbReference type="SAM" id="MobiDB-lite"/>
    </source>
</evidence>
<dbReference type="InterPro" id="IPR009003">
    <property type="entry name" value="Peptidase_S1_PA"/>
</dbReference>
<feature type="region of interest" description="Disordered" evidence="5">
    <location>
        <begin position="381"/>
        <end position="408"/>
    </location>
</feature>
<gene>
    <name evidence="7" type="ORF">XELAEV_18022057mg</name>
</gene>
<evidence type="ECO:0000259" key="6">
    <source>
        <dbReference type="PROSITE" id="PS50240"/>
    </source>
</evidence>
<keyword evidence="2" id="KW-0378">Hydrolase</keyword>
<dbReference type="GO" id="GO:0007340">
    <property type="term" value="P:acrosome reaction"/>
    <property type="evidence" value="ECO:0007669"/>
    <property type="project" value="TreeGrafter"/>
</dbReference>
<evidence type="ECO:0000313" key="8">
    <source>
        <dbReference type="Proteomes" id="UP000694892"/>
    </source>
</evidence>
<proteinExistence type="predicted"/>
<dbReference type="Proteomes" id="UP000694892">
    <property type="component" value="Chromosome 4L"/>
</dbReference>
<dbReference type="InterPro" id="IPR001314">
    <property type="entry name" value="Peptidase_S1A"/>
</dbReference>
<keyword evidence="3" id="KW-0720">Serine protease</keyword>
<evidence type="ECO:0000256" key="3">
    <source>
        <dbReference type="ARBA" id="ARBA00022825"/>
    </source>
</evidence>
<protein>
    <recommendedName>
        <fullName evidence="6">Peptidase S1 domain-containing protein</fullName>
    </recommendedName>
</protein>
<reference evidence="8" key="1">
    <citation type="journal article" date="2016" name="Nature">
        <title>Genome evolution in the allotetraploid frog Xenopus laevis.</title>
        <authorList>
            <person name="Session A.M."/>
            <person name="Uno Y."/>
            <person name="Kwon T."/>
            <person name="Chapman J.A."/>
            <person name="Toyoda A."/>
            <person name="Takahashi S."/>
            <person name="Fukui A."/>
            <person name="Hikosaka A."/>
            <person name="Suzuki A."/>
            <person name="Kondo M."/>
            <person name="van Heeringen S.J."/>
            <person name="Quigley I."/>
            <person name="Heinz S."/>
            <person name="Ogino H."/>
            <person name="Ochi H."/>
            <person name="Hellsten U."/>
            <person name="Lyons J.B."/>
            <person name="Simakov O."/>
            <person name="Putnam N."/>
            <person name="Stites J."/>
            <person name="Kuroki Y."/>
            <person name="Tanaka T."/>
            <person name="Michiue T."/>
            <person name="Watanabe M."/>
            <person name="Bogdanovic O."/>
            <person name="Lister R."/>
            <person name="Georgiou G."/>
            <person name="Paranjpe S.S."/>
            <person name="van Kruijsbergen I."/>
            <person name="Shu S."/>
            <person name="Carlson J."/>
            <person name="Kinoshita T."/>
            <person name="Ohta Y."/>
            <person name="Mawaribuchi S."/>
            <person name="Jenkins J."/>
            <person name="Grimwood J."/>
            <person name="Schmutz J."/>
            <person name="Mitros T."/>
            <person name="Mozaffari S.V."/>
            <person name="Suzuki Y."/>
            <person name="Haramoto Y."/>
            <person name="Yamamoto T.S."/>
            <person name="Takagi C."/>
            <person name="Heald R."/>
            <person name="Miller K."/>
            <person name="Haudenschild C."/>
            <person name="Kitzman J."/>
            <person name="Nakayama T."/>
            <person name="Izutsu Y."/>
            <person name="Robert J."/>
            <person name="Fortriede J."/>
            <person name="Burns K."/>
            <person name="Lotay V."/>
            <person name="Karimi K."/>
            <person name="Yasuoka Y."/>
            <person name="Dichmann D.S."/>
            <person name="Flajnik M.F."/>
            <person name="Houston D.W."/>
            <person name="Shendure J."/>
            <person name="DuPasquier L."/>
            <person name="Vize P.D."/>
            <person name="Zorn A.M."/>
            <person name="Ito M."/>
            <person name="Marcotte E.M."/>
            <person name="Wallingford J.B."/>
            <person name="Ito Y."/>
            <person name="Asashima M."/>
            <person name="Ueno N."/>
            <person name="Matsuda Y."/>
            <person name="Veenstra G.J."/>
            <person name="Fujiyama A."/>
            <person name="Harland R.M."/>
            <person name="Taira M."/>
            <person name="Rokhsar D.S."/>
        </authorList>
    </citation>
    <scope>NUCLEOTIDE SEQUENCE [LARGE SCALE GENOMIC DNA]</scope>
    <source>
        <strain evidence="8">J</strain>
    </source>
</reference>
<feature type="compositionally biased region" description="Polar residues" evidence="5">
    <location>
        <begin position="381"/>
        <end position="391"/>
    </location>
</feature>
<evidence type="ECO:0000256" key="1">
    <source>
        <dbReference type="ARBA" id="ARBA00022670"/>
    </source>
</evidence>
<dbReference type="Pfam" id="PF00089">
    <property type="entry name" value="Trypsin"/>
    <property type="match status" value="1"/>
</dbReference>
<dbReference type="PRINTS" id="PR00722">
    <property type="entry name" value="CHYMOTRYPSIN"/>
</dbReference>
<keyword evidence="1" id="KW-0645">Protease</keyword>
<feature type="domain" description="Peptidase S1" evidence="6">
    <location>
        <begin position="72"/>
        <end position="310"/>
    </location>
</feature>
<dbReference type="CDD" id="cd00190">
    <property type="entry name" value="Tryp_SPc"/>
    <property type="match status" value="1"/>
</dbReference>
<dbReference type="AlphaFoldDB" id="A0A974D1M5"/>